<gene>
    <name evidence="1" type="ORF">CCMP2556_LOCUS48443</name>
</gene>
<dbReference type="Gene3D" id="1.25.40.10">
    <property type="entry name" value="Tetratricopeptide repeat domain"/>
    <property type="match status" value="1"/>
</dbReference>
<evidence type="ECO:0000313" key="1">
    <source>
        <dbReference type="EMBL" id="CAK9103080.1"/>
    </source>
</evidence>
<comment type="caution">
    <text evidence="1">The sequence shown here is derived from an EMBL/GenBank/DDBJ whole genome shotgun (WGS) entry which is preliminary data.</text>
</comment>
<accession>A0ABP0RQZ7</accession>
<dbReference type="EMBL" id="CAXAMN010026461">
    <property type="protein sequence ID" value="CAK9103080.1"/>
    <property type="molecule type" value="Genomic_DNA"/>
</dbReference>
<sequence>MAEAKTMMLASLQGAAGNGPRILTLVRKAEQSLGSRRELCNIYSAAIEAYQCPKAVEDEAYRELCVKYMLELCHVDVNEAREFHNRQRAFGVNSDARMYHARATLEEREGDETKAMKILQEGLRCGARPAELLKKQIARLLSRDSLKQVASEVRTQADCAVQTDEVAPSRPSSSWPTDRPTLAERVLRSLERMNRTCCLFDVFGAWKDLRDAAVQLRREALFDALRTQLDMAQRRTRAAEVATSTGRSGRFDLDAFFQQVVFFFELFLGVWRWLAWWIGRLWVETDSSDSCGIAEPSCPWYMGTDDQRV</sequence>
<keyword evidence="2" id="KW-1185">Reference proteome</keyword>
<reference evidence="1 2" key="1">
    <citation type="submission" date="2024-02" db="EMBL/GenBank/DDBJ databases">
        <authorList>
            <person name="Chen Y."/>
            <person name="Shah S."/>
            <person name="Dougan E. K."/>
            <person name="Thang M."/>
            <person name="Chan C."/>
        </authorList>
    </citation>
    <scope>NUCLEOTIDE SEQUENCE [LARGE SCALE GENOMIC DNA]</scope>
</reference>
<dbReference type="Proteomes" id="UP001642484">
    <property type="component" value="Unassembled WGS sequence"/>
</dbReference>
<name>A0ABP0RQZ7_9DINO</name>
<organism evidence="1 2">
    <name type="scientific">Durusdinium trenchii</name>
    <dbReference type="NCBI Taxonomy" id="1381693"/>
    <lineage>
        <taxon>Eukaryota</taxon>
        <taxon>Sar</taxon>
        <taxon>Alveolata</taxon>
        <taxon>Dinophyceae</taxon>
        <taxon>Suessiales</taxon>
        <taxon>Symbiodiniaceae</taxon>
        <taxon>Durusdinium</taxon>
    </lineage>
</organism>
<dbReference type="InterPro" id="IPR011990">
    <property type="entry name" value="TPR-like_helical_dom_sf"/>
</dbReference>
<protein>
    <submittedName>
        <fullName evidence="1">Uncharacterized protein</fullName>
    </submittedName>
</protein>
<proteinExistence type="predicted"/>
<evidence type="ECO:0000313" key="2">
    <source>
        <dbReference type="Proteomes" id="UP001642484"/>
    </source>
</evidence>